<keyword evidence="9 16" id="KW-0547">Nucleotide-binding</keyword>
<comment type="similarity">
    <text evidence="14 16">Belongs to the type III pantothenate kinase family.</text>
</comment>
<dbReference type="HAMAP" id="MF_01274">
    <property type="entry name" value="Pantothen_kinase_3"/>
    <property type="match status" value="1"/>
</dbReference>
<sequence>MLLVIDSGNTNAVFAVYDGAEIVGRWRASTDPRRTADEYAVWLSQLMALDGLKPADITGSVLANVVPQATYALKTLCSRYFNGTPLVIGEPGVITGVPVNIDRPDQVGADRLVNALAGHARFGGPLAIVDFGTATTIDVVSAEGAYEGGSISPGIHGSMDALTNAAAKLPRVGVEKPPSPIGKDTVTAMRSGVFWGYVGLIEGLLARIERDYGQPLTVIATGGLAPLFEAETAAIHHVDRDLTLRGLKMVHDLNRGADRTRADT</sequence>
<evidence type="ECO:0000256" key="3">
    <source>
        <dbReference type="ARBA" id="ARBA00004496"/>
    </source>
</evidence>
<dbReference type="InterPro" id="IPR004619">
    <property type="entry name" value="Type_III_PanK"/>
</dbReference>
<dbReference type="PANTHER" id="PTHR34265:SF1">
    <property type="entry name" value="TYPE III PANTOTHENATE KINASE"/>
    <property type="match status" value="1"/>
</dbReference>
<gene>
    <name evidence="16" type="primary">coaX</name>
    <name evidence="17" type="ORF">CKO21_10540</name>
</gene>
<evidence type="ECO:0000256" key="6">
    <source>
        <dbReference type="ARBA" id="ARBA00012102"/>
    </source>
</evidence>
<evidence type="ECO:0000256" key="8">
    <source>
        <dbReference type="ARBA" id="ARBA00022679"/>
    </source>
</evidence>
<feature type="binding site" evidence="16">
    <location>
        <begin position="6"/>
        <end position="13"/>
    </location>
    <ligand>
        <name>ATP</name>
        <dbReference type="ChEBI" id="CHEBI:30616"/>
    </ligand>
</feature>
<feature type="binding site" evidence="16">
    <location>
        <position position="130"/>
    </location>
    <ligand>
        <name>K(+)</name>
        <dbReference type="ChEBI" id="CHEBI:29103"/>
    </ligand>
</feature>
<proteinExistence type="inferred from homology"/>
<dbReference type="GO" id="GO:0046872">
    <property type="term" value="F:metal ion binding"/>
    <property type="evidence" value="ECO:0007669"/>
    <property type="project" value="UniProtKB-KW"/>
</dbReference>
<keyword evidence="13 16" id="KW-0173">Coenzyme A biosynthesis</keyword>
<feature type="binding site" evidence="16">
    <location>
        <position position="185"/>
    </location>
    <ligand>
        <name>substrate</name>
    </ligand>
</feature>
<feature type="active site" description="Proton acceptor" evidence="16">
    <location>
        <position position="110"/>
    </location>
</feature>
<keyword evidence="11 16" id="KW-0067">ATP-binding</keyword>
<evidence type="ECO:0000313" key="17">
    <source>
        <dbReference type="EMBL" id="MBK1697679.1"/>
    </source>
</evidence>
<comment type="caution">
    <text evidence="16">Lacks conserved residue(s) required for the propagation of feature annotation.</text>
</comment>
<evidence type="ECO:0000256" key="11">
    <source>
        <dbReference type="ARBA" id="ARBA00022840"/>
    </source>
</evidence>
<dbReference type="GO" id="GO:0004594">
    <property type="term" value="F:pantothenate kinase activity"/>
    <property type="evidence" value="ECO:0007669"/>
    <property type="project" value="UniProtKB-UniRule"/>
</dbReference>
<comment type="subcellular location">
    <subcellularLocation>
        <location evidence="3 16">Cytoplasm</location>
    </subcellularLocation>
</comment>
<protein>
    <recommendedName>
        <fullName evidence="15 16">Type III pantothenate kinase</fullName>
        <ecNumber evidence="6 16">2.7.1.33</ecNumber>
    </recommendedName>
    <alternativeName>
        <fullName evidence="16">PanK-III</fullName>
    </alternativeName>
    <alternativeName>
        <fullName evidence="16">Pantothenic acid kinase</fullName>
    </alternativeName>
</protein>
<dbReference type="GO" id="GO:0005524">
    <property type="term" value="F:ATP binding"/>
    <property type="evidence" value="ECO:0007669"/>
    <property type="project" value="UniProtKB-UniRule"/>
</dbReference>
<evidence type="ECO:0000256" key="2">
    <source>
        <dbReference type="ARBA" id="ARBA00001958"/>
    </source>
</evidence>
<dbReference type="AlphaFoldDB" id="A0A934V111"/>
<dbReference type="EC" id="2.7.1.33" evidence="6 16"/>
<dbReference type="GO" id="GO:0005737">
    <property type="term" value="C:cytoplasm"/>
    <property type="evidence" value="ECO:0007669"/>
    <property type="project" value="UniProtKB-SubCell"/>
</dbReference>
<dbReference type="Pfam" id="PF03309">
    <property type="entry name" value="Pan_kinase"/>
    <property type="match status" value="1"/>
</dbReference>
<evidence type="ECO:0000256" key="5">
    <source>
        <dbReference type="ARBA" id="ARBA00011738"/>
    </source>
</evidence>
<dbReference type="RefSeq" id="WP_027289092.1">
    <property type="nucleotide sequence ID" value="NZ_NRRE01000026.1"/>
</dbReference>
<feature type="binding site" evidence="16">
    <location>
        <begin position="108"/>
        <end position="111"/>
    </location>
    <ligand>
        <name>substrate</name>
    </ligand>
</feature>
<evidence type="ECO:0000256" key="13">
    <source>
        <dbReference type="ARBA" id="ARBA00022993"/>
    </source>
</evidence>
<evidence type="ECO:0000256" key="9">
    <source>
        <dbReference type="ARBA" id="ARBA00022741"/>
    </source>
</evidence>
<keyword evidence="7 16" id="KW-0963">Cytoplasm</keyword>
<dbReference type="CDD" id="cd24015">
    <property type="entry name" value="ASKHA_NBD_PanK-III"/>
    <property type="match status" value="1"/>
</dbReference>
<evidence type="ECO:0000256" key="7">
    <source>
        <dbReference type="ARBA" id="ARBA00022490"/>
    </source>
</evidence>
<dbReference type="Gene3D" id="3.30.420.40">
    <property type="match status" value="2"/>
</dbReference>
<organism evidence="17 18">
    <name type="scientific">Rhodovibrio salinarum</name>
    <dbReference type="NCBI Taxonomy" id="1087"/>
    <lineage>
        <taxon>Bacteria</taxon>
        <taxon>Pseudomonadati</taxon>
        <taxon>Pseudomonadota</taxon>
        <taxon>Alphaproteobacteria</taxon>
        <taxon>Rhodospirillales</taxon>
        <taxon>Rhodovibrionaceae</taxon>
        <taxon>Rhodovibrio</taxon>
    </lineage>
</organism>
<evidence type="ECO:0000256" key="12">
    <source>
        <dbReference type="ARBA" id="ARBA00022958"/>
    </source>
</evidence>
<comment type="function">
    <text evidence="16">Catalyzes the phosphorylation of pantothenate (Pan), the first step in CoA biosynthesis.</text>
</comment>
<keyword evidence="8 16" id="KW-0808">Transferase</keyword>
<evidence type="ECO:0000256" key="14">
    <source>
        <dbReference type="ARBA" id="ARBA00038036"/>
    </source>
</evidence>
<evidence type="ECO:0000256" key="15">
    <source>
        <dbReference type="ARBA" id="ARBA00040883"/>
    </source>
</evidence>
<comment type="subunit">
    <text evidence="5 16">Homodimer.</text>
</comment>
<dbReference type="SUPFAM" id="SSF53067">
    <property type="entry name" value="Actin-like ATPase domain"/>
    <property type="match status" value="2"/>
</dbReference>
<reference evidence="17" key="1">
    <citation type="submission" date="2017-08" db="EMBL/GenBank/DDBJ databases">
        <authorList>
            <person name="Imhoff J.F."/>
            <person name="Rahn T."/>
            <person name="Kuenzel S."/>
            <person name="Neulinger S.C."/>
        </authorList>
    </citation>
    <scope>NUCLEOTIDE SEQUENCE</scope>
    <source>
        <strain evidence="17">DSM 9154</strain>
    </source>
</reference>
<comment type="caution">
    <text evidence="17">The sequence shown here is derived from an EMBL/GenBank/DDBJ whole genome shotgun (WGS) entry which is preliminary data.</text>
</comment>
<evidence type="ECO:0000313" key="18">
    <source>
        <dbReference type="Proteomes" id="UP000778970"/>
    </source>
</evidence>
<dbReference type="PANTHER" id="PTHR34265">
    <property type="entry name" value="TYPE III PANTOTHENATE KINASE"/>
    <property type="match status" value="1"/>
</dbReference>
<comment type="cofactor">
    <cofactor evidence="16">
        <name>NH4(+)</name>
        <dbReference type="ChEBI" id="CHEBI:28938"/>
    </cofactor>
    <cofactor evidence="16">
        <name>K(+)</name>
        <dbReference type="ChEBI" id="CHEBI:29103"/>
    </cofactor>
    <text evidence="16">A monovalent cation. Ammonium or potassium.</text>
</comment>
<dbReference type="NCBIfam" id="TIGR00671">
    <property type="entry name" value="baf"/>
    <property type="match status" value="1"/>
</dbReference>
<name>A0A934V111_9PROT</name>
<evidence type="ECO:0000256" key="10">
    <source>
        <dbReference type="ARBA" id="ARBA00022777"/>
    </source>
</evidence>
<comment type="pathway">
    <text evidence="4 16">Cofactor biosynthesis; coenzyme A biosynthesis; CoA from (R)-pantothenate: step 1/5.</text>
</comment>
<dbReference type="Proteomes" id="UP000778970">
    <property type="component" value="Unassembled WGS sequence"/>
</dbReference>
<dbReference type="NCBIfam" id="NF009844">
    <property type="entry name" value="PRK13318.1-2"/>
    <property type="match status" value="1"/>
</dbReference>
<dbReference type="EMBL" id="NRRE01000026">
    <property type="protein sequence ID" value="MBK1697679.1"/>
    <property type="molecule type" value="Genomic_DNA"/>
</dbReference>
<keyword evidence="12 16" id="KW-0630">Potassium</keyword>
<dbReference type="InterPro" id="IPR043129">
    <property type="entry name" value="ATPase_NBD"/>
</dbReference>
<comment type="cofactor">
    <cofactor evidence="2">
        <name>K(+)</name>
        <dbReference type="ChEBI" id="CHEBI:29103"/>
    </cofactor>
</comment>
<keyword evidence="18" id="KW-1185">Reference proteome</keyword>
<evidence type="ECO:0000256" key="16">
    <source>
        <dbReference type="HAMAP-Rule" id="MF_01274"/>
    </source>
</evidence>
<dbReference type="GO" id="GO:0015937">
    <property type="term" value="P:coenzyme A biosynthetic process"/>
    <property type="evidence" value="ECO:0007669"/>
    <property type="project" value="UniProtKB-UniRule"/>
</dbReference>
<accession>A0A934V111</accession>
<keyword evidence="10 16" id="KW-0418">Kinase</keyword>
<comment type="catalytic activity">
    <reaction evidence="1 16">
        <text>(R)-pantothenate + ATP = (R)-4'-phosphopantothenate + ADP + H(+)</text>
        <dbReference type="Rhea" id="RHEA:16373"/>
        <dbReference type="ChEBI" id="CHEBI:10986"/>
        <dbReference type="ChEBI" id="CHEBI:15378"/>
        <dbReference type="ChEBI" id="CHEBI:29032"/>
        <dbReference type="ChEBI" id="CHEBI:30616"/>
        <dbReference type="ChEBI" id="CHEBI:456216"/>
        <dbReference type="EC" id="2.7.1.33"/>
    </reaction>
</comment>
<evidence type="ECO:0000256" key="1">
    <source>
        <dbReference type="ARBA" id="ARBA00001206"/>
    </source>
</evidence>
<evidence type="ECO:0000256" key="4">
    <source>
        <dbReference type="ARBA" id="ARBA00005225"/>
    </source>
</evidence>
<reference evidence="17" key="2">
    <citation type="journal article" date="2020" name="Microorganisms">
        <title>Osmotic Adaptation and Compatible Solute Biosynthesis of Phototrophic Bacteria as Revealed from Genome Analyses.</title>
        <authorList>
            <person name="Imhoff J.F."/>
            <person name="Rahn T."/>
            <person name="Kunzel S."/>
            <person name="Keller A."/>
            <person name="Neulinger S.C."/>
        </authorList>
    </citation>
    <scope>NUCLEOTIDE SEQUENCE</scope>
    <source>
        <strain evidence="17">DSM 9154</strain>
    </source>
</reference>
<keyword evidence="16" id="KW-0479">Metal-binding</keyword>
<feature type="binding site" evidence="16">
    <location>
        <position position="133"/>
    </location>
    <ligand>
        <name>ATP</name>
        <dbReference type="ChEBI" id="CHEBI:30616"/>
    </ligand>
</feature>
<dbReference type="NCBIfam" id="NF009855">
    <property type="entry name" value="PRK13321.1"/>
    <property type="match status" value="1"/>
</dbReference>